<dbReference type="InterPro" id="IPR011990">
    <property type="entry name" value="TPR-like_helical_dom_sf"/>
</dbReference>
<dbReference type="EMBL" id="CP136894">
    <property type="protein sequence ID" value="WOL07620.1"/>
    <property type="molecule type" value="Genomic_DNA"/>
</dbReference>
<feature type="region of interest" description="Disordered" evidence="13">
    <location>
        <begin position="526"/>
        <end position="550"/>
    </location>
</feature>
<keyword evidence="12" id="KW-0464">Manganese</keyword>
<evidence type="ECO:0000256" key="6">
    <source>
        <dbReference type="ARBA" id="ARBA00022722"/>
    </source>
</evidence>
<keyword evidence="5" id="KW-0819">tRNA processing</keyword>
<accession>A0AAQ3QGQ2</accession>
<name>A0AAQ3QGQ2_9LILI</name>
<feature type="compositionally biased region" description="Low complexity" evidence="13">
    <location>
        <begin position="1"/>
        <end position="13"/>
    </location>
</feature>
<dbReference type="Pfam" id="PF17177">
    <property type="entry name" value="PPR_long"/>
    <property type="match status" value="1"/>
</dbReference>
<dbReference type="GO" id="GO:0004526">
    <property type="term" value="F:ribonuclease P activity"/>
    <property type="evidence" value="ECO:0007669"/>
    <property type="project" value="UniProtKB-EC"/>
</dbReference>
<keyword evidence="6" id="KW-0540">Nuclease</keyword>
<evidence type="ECO:0000256" key="7">
    <source>
        <dbReference type="ARBA" id="ARBA00022723"/>
    </source>
</evidence>
<protein>
    <recommendedName>
        <fullName evidence="4">ribonuclease P</fullName>
        <ecNumber evidence="4">3.1.26.5</ecNumber>
    </recommendedName>
</protein>
<dbReference type="Gene3D" id="1.25.40.10">
    <property type="entry name" value="Tetratricopeptide repeat domain"/>
    <property type="match status" value="1"/>
</dbReference>
<keyword evidence="9" id="KW-0378">Hydrolase</keyword>
<evidence type="ECO:0000256" key="4">
    <source>
        <dbReference type="ARBA" id="ARBA00012179"/>
    </source>
</evidence>
<dbReference type="EC" id="3.1.26.5" evidence="4"/>
<evidence type="ECO:0000256" key="5">
    <source>
        <dbReference type="ARBA" id="ARBA00022694"/>
    </source>
</evidence>
<evidence type="ECO:0000256" key="8">
    <source>
        <dbReference type="ARBA" id="ARBA00022737"/>
    </source>
</evidence>
<evidence type="ECO:0000256" key="9">
    <source>
        <dbReference type="ARBA" id="ARBA00022801"/>
    </source>
</evidence>
<organism evidence="16 17">
    <name type="scientific">Canna indica</name>
    <name type="common">Indian-shot</name>
    <dbReference type="NCBI Taxonomy" id="4628"/>
    <lineage>
        <taxon>Eukaryota</taxon>
        <taxon>Viridiplantae</taxon>
        <taxon>Streptophyta</taxon>
        <taxon>Embryophyta</taxon>
        <taxon>Tracheophyta</taxon>
        <taxon>Spermatophyta</taxon>
        <taxon>Magnoliopsida</taxon>
        <taxon>Liliopsida</taxon>
        <taxon>Zingiberales</taxon>
        <taxon>Cannaceae</taxon>
        <taxon>Canna</taxon>
    </lineage>
</organism>
<evidence type="ECO:0000313" key="17">
    <source>
        <dbReference type="Proteomes" id="UP001327560"/>
    </source>
</evidence>
<dbReference type="GO" id="GO:0001682">
    <property type="term" value="P:tRNA 5'-leader removal"/>
    <property type="evidence" value="ECO:0007669"/>
    <property type="project" value="TreeGrafter"/>
</dbReference>
<gene>
    <name evidence="16" type="ORF">Cni_G16365</name>
</gene>
<comment type="cofactor">
    <cofactor evidence="2">
        <name>Mg(2+)</name>
        <dbReference type="ChEBI" id="CHEBI:18420"/>
    </cofactor>
</comment>
<feature type="compositionally biased region" description="Polar residues" evidence="13">
    <location>
        <begin position="528"/>
        <end position="540"/>
    </location>
</feature>
<dbReference type="Proteomes" id="UP001327560">
    <property type="component" value="Chromosome 5"/>
</dbReference>
<dbReference type="Gene3D" id="3.40.50.11980">
    <property type="match status" value="1"/>
</dbReference>
<evidence type="ECO:0000256" key="13">
    <source>
        <dbReference type="SAM" id="MobiDB-lite"/>
    </source>
</evidence>
<proteinExistence type="inferred from homology"/>
<comment type="catalytic activity">
    <reaction evidence="1">
        <text>Endonucleolytic cleavage of RNA, removing 5'-extranucleotides from tRNA precursor.</text>
        <dbReference type="EC" id="3.1.26.5"/>
    </reaction>
</comment>
<keyword evidence="7" id="KW-0479">Metal-binding</keyword>
<dbReference type="InterPro" id="IPR033443">
    <property type="entry name" value="PROP1-like_PPR_dom"/>
</dbReference>
<comment type="similarity">
    <text evidence="3">Belongs to the PPR family. P subfamily.</text>
</comment>
<evidence type="ECO:0000259" key="14">
    <source>
        <dbReference type="Pfam" id="PF16953"/>
    </source>
</evidence>
<dbReference type="PANTHER" id="PTHR13547">
    <property type="match status" value="1"/>
</dbReference>
<keyword evidence="8" id="KW-0677">Repeat</keyword>
<evidence type="ECO:0000256" key="3">
    <source>
        <dbReference type="ARBA" id="ARBA00007626"/>
    </source>
</evidence>
<evidence type="ECO:0000256" key="12">
    <source>
        <dbReference type="ARBA" id="ARBA00023211"/>
    </source>
</evidence>
<evidence type="ECO:0000256" key="1">
    <source>
        <dbReference type="ARBA" id="ARBA00000928"/>
    </source>
</evidence>
<dbReference type="GO" id="GO:0046872">
    <property type="term" value="F:metal ion binding"/>
    <property type="evidence" value="ECO:0007669"/>
    <property type="project" value="UniProtKB-KW"/>
</dbReference>
<feature type="compositionally biased region" description="Basic residues" evidence="13">
    <location>
        <begin position="541"/>
        <end position="550"/>
    </location>
</feature>
<keyword evidence="17" id="KW-1185">Reference proteome</keyword>
<evidence type="ECO:0000256" key="11">
    <source>
        <dbReference type="ARBA" id="ARBA00022842"/>
    </source>
</evidence>
<reference evidence="16 17" key="1">
    <citation type="submission" date="2023-10" db="EMBL/GenBank/DDBJ databases">
        <title>Chromosome-scale genome assembly provides insights into flower coloration mechanisms of Canna indica.</title>
        <authorList>
            <person name="Li C."/>
        </authorList>
    </citation>
    <scope>NUCLEOTIDE SEQUENCE [LARGE SCALE GENOMIC DNA]</scope>
    <source>
        <tissue evidence="16">Flower</tissue>
    </source>
</reference>
<dbReference type="InterPro" id="IPR031595">
    <property type="entry name" value="PRORP_C"/>
</dbReference>
<feature type="region of interest" description="Disordered" evidence="13">
    <location>
        <begin position="1"/>
        <end position="24"/>
    </location>
</feature>
<feature type="domain" description="PROP1-like PPR" evidence="15">
    <location>
        <begin position="16"/>
        <end position="225"/>
    </location>
</feature>
<dbReference type="AlphaFoldDB" id="A0AAQ3QGQ2"/>
<dbReference type="PANTHER" id="PTHR13547:SF13">
    <property type="entry name" value="PROTEINACEOUS RNASE P 2"/>
    <property type="match status" value="1"/>
</dbReference>
<keyword evidence="11" id="KW-0460">Magnesium</keyword>
<dbReference type="FunFam" id="3.40.50.11980:FF:000002">
    <property type="entry name" value="Proteinaceous RNase P 2"/>
    <property type="match status" value="1"/>
</dbReference>
<evidence type="ECO:0000256" key="10">
    <source>
        <dbReference type="ARBA" id="ARBA00022833"/>
    </source>
</evidence>
<evidence type="ECO:0000256" key="2">
    <source>
        <dbReference type="ARBA" id="ARBA00001946"/>
    </source>
</evidence>
<evidence type="ECO:0000259" key="15">
    <source>
        <dbReference type="Pfam" id="PF17177"/>
    </source>
</evidence>
<keyword evidence="10" id="KW-0862">Zinc</keyword>
<sequence>MVGMAAAGATAVKKTSRKNTSRDGQFRHALDTCSKNGDLAGALALYETAVSEDIRLSAYHFNSLLHILCSSVEAPAQSTVDAATRIFDAMVAAGIMPNEATITSMARIVARRPDGSGGDLAFDLVRTMGERYGATPRLRTYAPVLYAFCQWLEADKAYEVESHMASADVLPEEPEIAALLEMSAKVGRREKVYEYLHRLRSNVRCVAASTAEILENWFNSKHAAEVGSSNLDFGRVVNAILINGGGWHGLGWLGRGIWEVNRINVAADGHCTLCKQRLACVDIDQSETKKFAESVASLAMKREAASNIKRFQEWLEEHNGYDAIVDGANVALYQQNFADGGFSLSQLDIVVREIFKRNNNKWPLIVLHNRRIQALMQNPDNRQLLDTWRSEGALYTTPGGSNDDWYWLYAAVKLGCLLVTNDEMRDHIFELLGRAFFPMWKERHQVRYTFVKGKLMLVMPPPYSIVIQESGSGSWHVPLDDNCNDENLRTWLCIRRCDESNQASDLTHNSIHTNDEVQYPLTVAAEHVNNSSTDSKQQVTGKRKERSSTP</sequence>
<dbReference type="Pfam" id="PF16953">
    <property type="entry name" value="PRORP"/>
    <property type="match status" value="1"/>
</dbReference>
<evidence type="ECO:0000313" key="16">
    <source>
        <dbReference type="EMBL" id="WOL07620.1"/>
    </source>
</evidence>
<feature type="domain" description="PRORP" evidence="14">
    <location>
        <begin position="266"/>
        <end position="493"/>
    </location>
</feature>